<keyword evidence="4 6" id="KW-1133">Transmembrane helix</keyword>
<dbReference type="GO" id="GO:0016020">
    <property type="term" value="C:membrane"/>
    <property type="evidence" value="ECO:0007669"/>
    <property type="project" value="UniProtKB-SubCell"/>
</dbReference>
<dbReference type="AlphaFoldDB" id="A0AAD6QTX5"/>
<feature type="transmembrane region" description="Helical" evidence="6">
    <location>
        <begin position="21"/>
        <end position="47"/>
    </location>
</feature>
<evidence type="ECO:0000256" key="5">
    <source>
        <dbReference type="ARBA" id="ARBA00023136"/>
    </source>
</evidence>
<comment type="subcellular location">
    <subcellularLocation>
        <location evidence="1">Membrane</location>
        <topology evidence="1">Multi-pass membrane protein</topology>
    </subcellularLocation>
</comment>
<comment type="caution">
    <text evidence="7">The sequence shown here is derived from an EMBL/GenBank/DDBJ whole genome shotgun (WGS) entry which is preliminary data.</text>
</comment>
<gene>
    <name evidence="7" type="ORF">NC653_013143</name>
</gene>
<evidence type="ECO:0000256" key="2">
    <source>
        <dbReference type="ARBA" id="ARBA00022448"/>
    </source>
</evidence>
<feature type="transmembrane region" description="Helical" evidence="6">
    <location>
        <begin position="103"/>
        <end position="122"/>
    </location>
</feature>
<dbReference type="EMBL" id="JAQIZT010000005">
    <property type="protein sequence ID" value="KAJ6996448.1"/>
    <property type="molecule type" value="Genomic_DNA"/>
</dbReference>
<evidence type="ECO:0000313" key="7">
    <source>
        <dbReference type="EMBL" id="KAJ6996448.1"/>
    </source>
</evidence>
<evidence type="ECO:0000256" key="1">
    <source>
        <dbReference type="ARBA" id="ARBA00004141"/>
    </source>
</evidence>
<reference evidence="7" key="1">
    <citation type="journal article" date="2023" name="Mol. Ecol. Resour.">
        <title>Chromosome-level genome assembly of a triploid poplar Populus alba 'Berolinensis'.</title>
        <authorList>
            <person name="Chen S."/>
            <person name="Yu Y."/>
            <person name="Wang X."/>
            <person name="Wang S."/>
            <person name="Zhang T."/>
            <person name="Zhou Y."/>
            <person name="He R."/>
            <person name="Meng N."/>
            <person name="Wang Y."/>
            <person name="Liu W."/>
            <person name="Liu Z."/>
            <person name="Liu J."/>
            <person name="Guo Q."/>
            <person name="Huang H."/>
            <person name="Sederoff R.R."/>
            <person name="Wang G."/>
            <person name="Qu G."/>
            <person name="Chen S."/>
        </authorList>
    </citation>
    <scope>NUCLEOTIDE SEQUENCE</scope>
    <source>
        <strain evidence="7">SC-2020</strain>
    </source>
</reference>
<keyword evidence="3 6" id="KW-0812">Transmembrane</keyword>
<evidence type="ECO:0000256" key="6">
    <source>
        <dbReference type="SAM" id="Phobius"/>
    </source>
</evidence>
<protein>
    <submittedName>
        <fullName evidence="7">Uncharacterized protein</fullName>
    </submittedName>
</protein>
<evidence type="ECO:0000256" key="3">
    <source>
        <dbReference type="ARBA" id="ARBA00022692"/>
    </source>
</evidence>
<sequence>MDPGKKRHNELRYEQELRRDIVLESGFPCCITLFKTLAISFSTMTLFTRIAPPYGSSLLYAVIGGLVIVTMLPLVALTTKSASCVLTHFEMAPEPTGISNKPYAVIFYLSLLLSILYMAILLKKLKLCFLLVHALSRDEGIPFSSIWRKIHPKHKVPSNAVWLCAAICIRRGLTILKVNVVSTSITSTCTIGWVGGYAVPIFARMFFFCQLITPFPGIHSTMRRWLWSLV</sequence>
<proteinExistence type="predicted"/>
<name>A0AAD6QTX5_9ROSI</name>
<keyword evidence="2" id="KW-0813">Transport</keyword>
<dbReference type="Proteomes" id="UP001164929">
    <property type="component" value="Chromosome 5"/>
</dbReference>
<dbReference type="PANTHER" id="PTHR45649:SF26">
    <property type="entry name" value="OS04G0435100 PROTEIN"/>
    <property type="match status" value="1"/>
</dbReference>
<organism evidence="7 8">
    <name type="scientific">Populus alba x Populus x berolinensis</name>
    <dbReference type="NCBI Taxonomy" id="444605"/>
    <lineage>
        <taxon>Eukaryota</taxon>
        <taxon>Viridiplantae</taxon>
        <taxon>Streptophyta</taxon>
        <taxon>Embryophyta</taxon>
        <taxon>Tracheophyta</taxon>
        <taxon>Spermatophyta</taxon>
        <taxon>Magnoliopsida</taxon>
        <taxon>eudicotyledons</taxon>
        <taxon>Gunneridae</taxon>
        <taxon>Pentapetalae</taxon>
        <taxon>rosids</taxon>
        <taxon>fabids</taxon>
        <taxon>Malpighiales</taxon>
        <taxon>Salicaceae</taxon>
        <taxon>Saliceae</taxon>
        <taxon>Populus</taxon>
    </lineage>
</organism>
<evidence type="ECO:0000256" key="4">
    <source>
        <dbReference type="ARBA" id="ARBA00022989"/>
    </source>
</evidence>
<feature type="transmembrane region" description="Helical" evidence="6">
    <location>
        <begin position="59"/>
        <end position="82"/>
    </location>
</feature>
<dbReference type="GO" id="GO:0022857">
    <property type="term" value="F:transmembrane transporter activity"/>
    <property type="evidence" value="ECO:0007669"/>
    <property type="project" value="InterPro"/>
</dbReference>
<dbReference type="PANTHER" id="PTHR45649">
    <property type="entry name" value="AMINO-ACID PERMEASE BAT1"/>
    <property type="match status" value="1"/>
</dbReference>
<keyword evidence="8" id="KW-1185">Reference proteome</keyword>
<keyword evidence="5 6" id="KW-0472">Membrane</keyword>
<accession>A0AAD6QTX5</accession>
<evidence type="ECO:0000313" key="8">
    <source>
        <dbReference type="Proteomes" id="UP001164929"/>
    </source>
</evidence>